<protein>
    <submittedName>
        <fullName evidence="2">Uncharacterized protein</fullName>
    </submittedName>
</protein>
<keyword evidence="1" id="KW-0472">Membrane</keyword>
<evidence type="ECO:0000313" key="3">
    <source>
        <dbReference type="Proteomes" id="UP000292274"/>
    </source>
</evidence>
<keyword evidence="3" id="KW-1185">Reference proteome</keyword>
<evidence type="ECO:0000313" key="2">
    <source>
        <dbReference type="EMBL" id="TCB96826.1"/>
    </source>
</evidence>
<dbReference type="AlphaFoldDB" id="A0A4R0GI61"/>
<feature type="transmembrane region" description="Helical" evidence="1">
    <location>
        <begin position="82"/>
        <end position="104"/>
    </location>
</feature>
<feature type="transmembrane region" description="Helical" evidence="1">
    <location>
        <begin position="37"/>
        <end position="70"/>
    </location>
</feature>
<proteinExistence type="predicted"/>
<comment type="caution">
    <text evidence="2">The sequence shown here is derived from an EMBL/GenBank/DDBJ whole genome shotgun (WGS) entry which is preliminary data.</text>
</comment>
<evidence type="ECO:0000256" key="1">
    <source>
        <dbReference type="SAM" id="Phobius"/>
    </source>
</evidence>
<dbReference type="Proteomes" id="UP000292274">
    <property type="component" value="Unassembled WGS sequence"/>
</dbReference>
<gene>
    <name evidence="2" type="ORF">E0H26_14540</name>
</gene>
<dbReference type="EMBL" id="SJJR01000008">
    <property type="protein sequence ID" value="TCB96826.1"/>
    <property type="molecule type" value="Genomic_DNA"/>
</dbReference>
<sequence length="108" mass="11262">MAPESAGWCRSGGGGPHFPDAAAYFIFLRDLGPRRAALAAAGATAVVTASFLFVIYLAVFAFIVAAGVYLLARDRVRISHALVLAGTTIGGLLAASVLVFWVSLTYVM</sequence>
<keyword evidence="1" id="KW-1133">Transmembrane helix</keyword>
<reference evidence="2 3" key="1">
    <citation type="submission" date="2019-02" db="EMBL/GenBank/DDBJ databases">
        <title>Jishengella sp. nov., isolated from a root of Zingiber montanum.</title>
        <authorList>
            <person name="Kuncharoen N."/>
            <person name="Kudo T."/>
            <person name="Masahiro Y."/>
            <person name="Ohkuma M."/>
            <person name="Tanasupawat S."/>
        </authorList>
    </citation>
    <scope>NUCLEOTIDE SEQUENCE [LARGE SCALE GENOMIC DNA]</scope>
    <source>
        <strain evidence="2 3">PLAI 1-1</strain>
    </source>
</reference>
<dbReference type="OrthoDB" id="9972000at2"/>
<accession>A0A4R0GI61</accession>
<keyword evidence="1" id="KW-0812">Transmembrane</keyword>
<dbReference type="RefSeq" id="WP_131304139.1">
    <property type="nucleotide sequence ID" value="NZ_SJJR01000008.1"/>
</dbReference>
<name>A0A4R0GI61_9ACTN</name>
<organism evidence="2 3">
    <name type="scientific">Micromonospora zingiberis</name>
    <dbReference type="NCBI Taxonomy" id="2053011"/>
    <lineage>
        <taxon>Bacteria</taxon>
        <taxon>Bacillati</taxon>
        <taxon>Actinomycetota</taxon>
        <taxon>Actinomycetes</taxon>
        <taxon>Micromonosporales</taxon>
        <taxon>Micromonosporaceae</taxon>
        <taxon>Micromonospora</taxon>
    </lineage>
</organism>